<evidence type="ECO:0000313" key="4">
    <source>
        <dbReference type="EMBL" id="AAC43678.1"/>
    </source>
</evidence>
<feature type="compositionally biased region" description="Low complexity" evidence="2">
    <location>
        <begin position="42"/>
        <end position="60"/>
    </location>
</feature>
<accession>Q50285</accession>
<proteinExistence type="inferred from homology"/>
<dbReference type="InterPro" id="IPR004940">
    <property type="entry name" value="Adhesin_P1_C"/>
</dbReference>
<dbReference type="RefSeq" id="WP_416887559.1">
    <property type="nucleotide sequence ID" value="NZ_BLGZ01000005.1"/>
</dbReference>
<evidence type="ECO:0000259" key="3">
    <source>
        <dbReference type="Pfam" id="PF03257"/>
    </source>
</evidence>
<reference evidence="4" key="1">
    <citation type="journal article" date="1996" name="Nucleic Acids Res.">
        <title>Sequence analysis of 56 kb from the genome of the bacterium Mycoplasma pneumoniae comprising the dnaA region, the atp operon and a cluster of ribosomal protein genes.</title>
        <authorList>
            <person name="Hilbert H."/>
            <person name="Himmelreich R."/>
            <person name="Plagens H."/>
            <person name="Herrmann R."/>
        </authorList>
    </citation>
    <scope>NUCLEOTIDE SEQUENCE</scope>
    <source>
        <strain evidence="4">M129</strain>
    </source>
</reference>
<feature type="compositionally biased region" description="Low complexity" evidence="2">
    <location>
        <begin position="83"/>
        <end position="95"/>
    </location>
</feature>
<name>Q50285_MYCPM</name>
<organism evidence="4">
    <name type="scientific">Mycoplasmoides pneumoniae</name>
    <name type="common">Mycoplasma pneumoniae</name>
    <dbReference type="NCBI Taxonomy" id="2104"/>
    <lineage>
        <taxon>Bacteria</taxon>
        <taxon>Bacillati</taxon>
        <taxon>Mycoplasmatota</taxon>
        <taxon>Mycoplasmoidales</taxon>
        <taxon>Mycoplasmoidaceae</taxon>
        <taxon>Mycoplasmoides</taxon>
    </lineage>
</organism>
<protein>
    <submittedName>
        <fullName evidence="4">Gt9_orf116a protein</fullName>
    </submittedName>
</protein>
<dbReference type="AlphaFoldDB" id="Q50285"/>
<feature type="region of interest" description="Disordered" evidence="2">
    <location>
        <begin position="42"/>
        <end position="64"/>
    </location>
</feature>
<feature type="domain" description="Adhesin P1 C-terminal" evidence="3">
    <location>
        <begin position="76"/>
        <end position="112"/>
    </location>
</feature>
<dbReference type="Pfam" id="PF03257">
    <property type="entry name" value="Adhesin_P1_C"/>
    <property type="match status" value="1"/>
</dbReference>
<dbReference type="EMBL" id="U34795">
    <property type="protein sequence ID" value="AAC43678.1"/>
    <property type="molecule type" value="Genomic_DNA"/>
</dbReference>
<sequence length="116" mass="12699">MQVMRRSAPSFGPPRPWAAFRGSWVNRLGRVESVWDLKGVWADQAQSDSQGSTTTATGATLPEHPNALAFQVSVVEASAYKPNTSSGQTQSTNSSPYLHLVKPKKVTQSDKVRRRS</sequence>
<gene>
    <name evidence="4" type="primary">gt9_orf116a</name>
</gene>
<evidence type="ECO:0000256" key="1">
    <source>
        <dbReference type="ARBA" id="ARBA00007914"/>
    </source>
</evidence>
<evidence type="ECO:0000256" key="2">
    <source>
        <dbReference type="SAM" id="MobiDB-lite"/>
    </source>
</evidence>
<feature type="region of interest" description="Disordered" evidence="2">
    <location>
        <begin position="81"/>
        <end position="116"/>
    </location>
</feature>
<comment type="similarity">
    <text evidence="1">Belongs to the adhesin P1 family.</text>
</comment>
<feature type="compositionally biased region" description="Basic and acidic residues" evidence="2">
    <location>
        <begin position="107"/>
        <end position="116"/>
    </location>
</feature>